<organism evidence="2 3">
    <name type="scientific">Anopheles merus</name>
    <name type="common">Mosquito</name>
    <dbReference type="NCBI Taxonomy" id="30066"/>
    <lineage>
        <taxon>Eukaryota</taxon>
        <taxon>Metazoa</taxon>
        <taxon>Ecdysozoa</taxon>
        <taxon>Arthropoda</taxon>
        <taxon>Hexapoda</taxon>
        <taxon>Insecta</taxon>
        <taxon>Pterygota</taxon>
        <taxon>Neoptera</taxon>
        <taxon>Endopterygota</taxon>
        <taxon>Diptera</taxon>
        <taxon>Nematocera</taxon>
        <taxon>Culicoidea</taxon>
        <taxon>Culicidae</taxon>
        <taxon>Anophelinae</taxon>
        <taxon>Anopheles</taxon>
    </lineage>
</organism>
<evidence type="ECO:0000313" key="2">
    <source>
        <dbReference type="EnsemblMetazoa" id="AMEM000622-PA"/>
    </source>
</evidence>
<protein>
    <submittedName>
        <fullName evidence="2">Uncharacterized protein</fullName>
    </submittedName>
</protein>
<accession>A0A182UMX5</accession>
<dbReference type="VEuPathDB" id="VectorBase:AMEM000622"/>
<feature type="region of interest" description="Disordered" evidence="1">
    <location>
        <begin position="121"/>
        <end position="144"/>
    </location>
</feature>
<evidence type="ECO:0000313" key="3">
    <source>
        <dbReference type="Proteomes" id="UP000075903"/>
    </source>
</evidence>
<dbReference type="AlphaFoldDB" id="A0A182UMX5"/>
<dbReference type="Proteomes" id="UP000075903">
    <property type="component" value="Unassembled WGS sequence"/>
</dbReference>
<sequence length="144" mass="15801">MASWIIHRSSSVIVDRSANRASMVLAGRAISLRAYGRQTIAKPKPSGWARVLPDQLVTFAPKPPPVNGRQPLDASDANESESGLLLLLLLVAHRPSDKAARTILTGYGRCDRRTKACARSRRSLRSAAARSLRRRNQERSTSAM</sequence>
<evidence type="ECO:0000256" key="1">
    <source>
        <dbReference type="SAM" id="MobiDB-lite"/>
    </source>
</evidence>
<dbReference type="EnsemblMetazoa" id="AMEM000622-RA">
    <property type="protein sequence ID" value="AMEM000622-PA"/>
    <property type="gene ID" value="AMEM000622"/>
</dbReference>
<proteinExistence type="predicted"/>
<reference evidence="2" key="1">
    <citation type="submission" date="2020-05" db="UniProtKB">
        <authorList>
            <consortium name="EnsemblMetazoa"/>
        </authorList>
    </citation>
    <scope>IDENTIFICATION</scope>
    <source>
        <strain evidence="2">MAF</strain>
    </source>
</reference>
<keyword evidence="3" id="KW-1185">Reference proteome</keyword>
<name>A0A182UMX5_ANOME</name>